<evidence type="ECO:0000313" key="11">
    <source>
        <dbReference type="Proteomes" id="UP000256601"/>
    </source>
</evidence>
<sequence length="354" mass="39656">MSLPKVHILGAGSIGSLLAYNLAKAQVVAPVLMLRDAARQMDFKKRGSSVYFCGNDTPLSQFGIRHNYNTEPLLTGEGIKIETMTPDQIKEPLSHIIVTTKAQSTLSALFNYRDAIDCNTAMLFLQNGMGLKEQMDAKVWLNEDDKPHIFFGVTTHGAHRLPSPFYEYRHAGQGQIDMAVAPGTLLEENPFEEILQSSPTLGCQDTMPYPELLLKQSQKLVVNACVNPLTALMDCNNGQLLDSYATSTIINTVVFESSIILREYLLDTIGHQINPALISSALKPQRLNELINKVLQLTHDNSSSMREDVRNNRVTEIRYINKFLMDMGNKYKKPITANLMLYNLVNAQQDFNKF</sequence>
<evidence type="ECO:0000256" key="2">
    <source>
        <dbReference type="ARBA" id="ARBA00013014"/>
    </source>
</evidence>
<dbReference type="InterPro" id="IPR008927">
    <property type="entry name" value="6-PGluconate_DH-like_C_sf"/>
</dbReference>
<dbReference type="VEuPathDB" id="FungiDB:YALI1_F27761g"/>
<feature type="domain" description="Ketopantoate reductase C-terminal" evidence="7">
    <location>
        <begin position="213"/>
        <end position="348"/>
    </location>
</feature>
<dbReference type="eggNOG" id="ENOG502QPT5">
    <property type="taxonomic scope" value="Eukaryota"/>
</dbReference>
<keyword evidence="3" id="KW-0521">NADP</keyword>
<dbReference type="KEGG" id="yli:2908936"/>
<dbReference type="GO" id="GO:0015940">
    <property type="term" value="P:pantothenate biosynthetic process"/>
    <property type="evidence" value="ECO:0007669"/>
    <property type="project" value="InterPro"/>
</dbReference>
<dbReference type="EC" id="1.1.1.169" evidence="2"/>
<dbReference type="Proteomes" id="UP000182444">
    <property type="component" value="Chromosome 1F"/>
</dbReference>
<evidence type="ECO:0000313" key="9">
    <source>
        <dbReference type="EMBL" id="RDW25340.1"/>
    </source>
</evidence>
<organism evidence="8 10">
    <name type="scientific">Yarrowia lipolytica</name>
    <name type="common">Candida lipolytica</name>
    <dbReference type="NCBI Taxonomy" id="4952"/>
    <lineage>
        <taxon>Eukaryota</taxon>
        <taxon>Fungi</taxon>
        <taxon>Dikarya</taxon>
        <taxon>Ascomycota</taxon>
        <taxon>Saccharomycotina</taxon>
        <taxon>Dipodascomycetes</taxon>
        <taxon>Dipodascales</taxon>
        <taxon>Dipodascales incertae sedis</taxon>
        <taxon>Yarrowia</taxon>
    </lineage>
</organism>
<dbReference type="GO" id="GO:0005739">
    <property type="term" value="C:mitochondrion"/>
    <property type="evidence" value="ECO:0007669"/>
    <property type="project" value="TreeGrafter"/>
</dbReference>
<dbReference type="SUPFAM" id="SSF51735">
    <property type="entry name" value="NAD(P)-binding Rossmann-fold domains"/>
    <property type="match status" value="1"/>
</dbReference>
<dbReference type="AlphaFoldDB" id="A0A1D8NPC7"/>
<dbReference type="EMBL" id="CP017558">
    <property type="protein sequence ID" value="AOW07491.1"/>
    <property type="molecule type" value="Genomic_DNA"/>
</dbReference>
<name>A0A1D8NPC7_YARLL</name>
<dbReference type="EMBL" id="KZ859005">
    <property type="protein sequence ID" value="RDW25340.1"/>
    <property type="molecule type" value="Genomic_DNA"/>
</dbReference>
<dbReference type="InterPro" id="IPR036291">
    <property type="entry name" value="NAD(P)-bd_dom_sf"/>
</dbReference>
<evidence type="ECO:0000259" key="7">
    <source>
        <dbReference type="Pfam" id="PF08546"/>
    </source>
</evidence>
<comment type="similarity">
    <text evidence="1">Belongs to the ketopantoate reductase family.</text>
</comment>
<dbReference type="GeneID" id="2908936"/>
<dbReference type="GO" id="GO:0050661">
    <property type="term" value="F:NADP binding"/>
    <property type="evidence" value="ECO:0007669"/>
    <property type="project" value="TreeGrafter"/>
</dbReference>
<evidence type="ECO:0000256" key="1">
    <source>
        <dbReference type="ARBA" id="ARBA00007870"/>
    </source>
</evidence>
<dbReference type="Proteomes" id="UP000256601">
    <property type="component" value="Unassembled WGS sequence"/>
</dbReference>
<dbReference type="InterPro" id="IPR050838">
    <property type="entry name" value="Ketopantoate_reductase"/>
</dbReference>
<proteinExistence type="inferred from homology"/>
<dbReference type="PANTHER" id="PTHR43765">
    <property type="entry name" value="2-DEHYDROPANTOATE 2-REDUCTASE-RELATED"/>
    <property type="match status" value="1"/>
</dbReference>
<dbReference type="InterPro" id="IPR013328">
    <property type="entry name" value="6PGD_dom2"/>
</dbReference>
<dbReference type="Gene3D" id="1.10.1040.10">
    <property type="entry name" value="N-(1-d-carboxylethyl)-l-norvaline Dehydrogenase, domain 2"/>
    <property type="match status" value="1"/>
</dbReference>
<protein>
    <recommendedName>
        <fullName evidence="2">2-dehydropantoate 2-reductase</fullName>
        <ecNumber evidence="2">1.1.1.169</ecNumber>
    </recommendedName>
    <alternativeName>
        <fullName evidence="5">Ketopantoate reductase</fullName>
    </alternativeName>
</protein>
<evidence type="ECO:0000256" key="3">
    <source>
        <dbReference type="ARBA" id="ARBA00022857"/>
    </source>
</evidence>
<dbReference type="InterPro" id="IPR003710">
    <property type="entry name" value="ApbA"/>
</dbReference>
<evidence type="ECO:0000256" key="4">
    <source>
        <dbReference type="ARBA" id="ARBA00023002"/>
    </source>
</evidence>
<dbReference type="InterPro" id="IPR013752">
    <property type="entry name" value="KPA_reductase"/>
</dbReference>
<evidence type="ECO:0000313" key="8">
    <source>
        <dbReference type="EMBL" id="AOW07491.1"/>
    </source>
</evidence>
<evidence type="ECO:0000256" key="5">
    <source>
        <dbReference type="ARBA" id="ARBA00032024"/>
    </source>
</evidence>
<dbReference type="Pfam" id="PF02558">
    <property type="entry name" value="ApbA"/>
    <property type="match status" value="1"/>
</dbReference>
<dbReference type="PANTHER" id="PTHR43765:SF2">
    <property type="entry name" value="2-DEHYDROPANTOATE 2-REDUCTASE"/>
    <property type="match status" value="1"/>
</dbReference>
<reference evidence="8 10" key="1">
    <citation type="journal article" date="2016" name="PLoS ONE">
        <title>Sequence Assembly of Yarrowia lipolytica Strain W29/CLIB89 Shows Transposable Element Diversity.</title>
        <authorList>
            <person name="Magnan C."/>
            <person name="Yu J."/>
            <person name="Chang I."/>
            <person name="Jahn E."/>
            <person name="Kanomata Y."/>
            <person name="Wu J."/>
            <person name="Zeller M."/>
            <person name="Oakes M."/>
            <person name="Baldi P."/>
            <person name="Sandmeyer S."/>
        </authorList>
    </citation>
    <scope>NUCLEOTIDE SEQUENCE [LARGE SCALE GENOMIC DNA]</scope>
    <source>
        <strain evidence="8">CLIB89</strain>
        <strain evidence="10">CLIB89(W29)</strain>
    </source>
</reference>
<accession>A0A1D8NPC7</accession>
<reference evidence="9 11" key="2">
    <citation type="submission" date="2018-07" db="EMBL/GenBank/DDBJ databases">
        <title>Draft Genome Assemblies for Five Robust Yarrowia lipolytica Strains Exhibiting High Lipid Production and Pentose Sugar Utilization and Sugar Alcohol Secretion from Undetoxified Lignocellulosic Biomass Hydrolysates.</title>
        <authorList>
            <consortium name="DOE Joint Genome Institute"/>
            <person name="Walker C."/>
            <person name="Ryu S."/>
            <person name="Na H."/>
            <person name="Zane M."/>
            <person name="LaButti K."/>
            <person name="Lipzen A."/>
            <person name="Haridas S."/>
            <person name="Barry K."/>
            <person name="Grigoriev I.V."/>
            <person name="Quarterman J."/>
            <person name="Slininger P."/>
            <person name="Dien B."/>
            <person name="Trinh C.T."/>
        </authorList>
    </citation>
    <scope>NUCLEOTIDE SEQUENCE [LARGE SCALE GENOMIC DNA]</scope>
    <source>
        <strain evidence="9 11">YB392</strain>
    </source>
</reference>
<dbReference type="InterPro" id="IPR013332">
    <property type="entry name" value="KPR_N"/>
</dbReference>
<dbReference type="OMA" id="KFLVNCC"/>
<dbReference type="RefSeq" id="XP_505684.1">
    <property type="nucleotide sequence ID" value="XM_505684.1"/>
</dbReference>
<dbReference type="VEuPathDB" id="FungiDB:YALI0_F20900g"/>
<dbReference type="NCBIfam" id="TIGR00745">
    <property type="entry name" value="apbA_panE"/>
    <property type="match status" value="1"/>
</dbReference>
<feature type="domain" description="Ketopantoate reductase N-terminal" evidence="6">
    <location>
        <begin position="6"/>
        <end position="180"/>
    </location>
</feature>
<gene>
    <name evidence="9" type="ORF">B0I71DRAFT_132726</name>
    <name evidence="8" type="ORF">YALI1_F27761g</name>
</gene>
<dbReference type="OrthoDB" id="73846at2759"/>
<evidence type="ECO:0000259" key="6">
    <source>
        <dbReference type="Pfam" id="PF02558"/>
    </source>
</evidence>
<dbReference type="GO" id="GO:0008677">
    <property type="term" value="F:2-dehydropantoate 2-reductase activity"/>
    <property type="evidence" value="ECO:0007669"/>
    <property type="project" value="UniProtKB-EC"/>
</dbReference>
<keyword evidence="4" id="KW-0560">Oxidoreductase</keyword>
<dbReference type="Gene3D" id="3.40.50.720">
    <property type="entry name" value="NAD(P)-binding Rossmann-like Domain"/>
    <property type="match status" value="1"/>
</dbReference>
<dbReference type="Pfam" id="PF08546">
    <property type="entry name" value="ApbA_C"/>
    <property type="match status" value="1"/>
</dbReference>
<evidence type="ECO:0000313" key="10">
    <source>
        <dbReference type="Proteomes" id="UP000182444"/>
    </source>
</evidence>
<dbReference type="SUPFAM" id="SSF48179">
    <property type="entry name" value="6-phosphogluconate dehydrogenase C-terminal domain-like"/>
    <property type="match status" value="1"/>
</dbReference>